<sequence length="606" mass="69098">MENQLTQQLLALGPDMPLRRANIRNLLSSLTKYEIREAALQLSAVEFRFDIIGNIPTEILLLIAEYVRITDIYTFFIVSRRWKEVWLQPQVVRLLARRFFPGFLECVPYLEKTAAHPQNTEELFHQEICKFQLRFYAKFRSMMEVNCWIPSGFQQDIYFQLDTHLPLDDDVMNLKGTDSRTPPFPEFSDYPLYSDGRVAWVLPRVEVPSSSFIFGCVVDDLRTQVRKVYRVHNRDLPPTLEANNCLAALGDQLVVMAAGRTLFAWHIESNEYRKTTLPQIPRYCATARDVVVVESSRSIIVWKFGRQTSTITIPTEAKTALDIYDRDNSQDRVPFCHPFDEEIFYFVASGPGPSQVRVQQFVRGEYAGTLEPPAQQIRQFCPTDLRPVSRVTRAGAFGNFAIALRTRVGEWGEGQGRRRTDIILLFNVFTHTFSFELCPDLSVYLGKWSSSTGGTEWRLSLGHLGASIVASNTQIGRRKSVEAPVYSAAEGKADEIADSSVFRRCLLHGPSDFQSIIDAAGRSDGRVQQVRHLVRLGRPYVESSYALDLGTVDVNDYTVTNHKFFGKVFEDEDFIVFTFREGYFVWSFSTDLVVRGSASAQGRKIQ</sequence>
<comment type="caution">
    <text evidence="2">The sequence shown here is derived from an EMBL/GenBank/DDBJ whole genome shotgun (WGS) entry which is preliminary data.</text>
</comment>
<name>A0ABR3WMI8_9PEZI</name>
<organism evidence="2 3">
    <name type="scientific">Phialemonium thermophilum</name>
    <dbReference type="NCBI Taxonomy" id="223376"/>
    <lineage>
        <taxon>Eukaryota</taxon>
        <taxon>Fungi</taxon>
        <taxon>Dikarya</taxon>
        <taxon>Ascomycota</taxon>
        <taxon>Pezizomycotina</taxon>
        <taxon>Sordariomycetes</taxon>
        <taxon>Sordariomycetidae</taxon>
        <taxon>Cephalothecales</taxon>
        <taxon>Cephalothecaceae</taxon>
        <taxon>Phialemonium</taxon>
    </lineage>
</organism>
<keyword evidence="3" id="KW-1185">Reference proteome</keyword>
<dbReference type="PROSITE" id="PS50181">
    <property type="entry name" value="FBOX"/>
    <property type="match status" value="1"/>
</dbReference>
<evidence type="ECO:0000313" key="2">
    <source>
        <dbReference type="EMBL" id="KAL1864660.1"/>
    </source>
</evidence>
<dbReference type="InterPro" id="IPR036047">
    <property type="entry name" value="F-box-like_dom_sf"/>
</dbReference>
<proteinExistence type="predicted"/>
<gene>
    <name evidence="2" type="ORF">VTK73DRAFT_5698</name>
</gene>
<feature type="domain" description="F-box" evidence="1">
    <location>
        <begin position="49"/>
        <end position="95"/>
    </location>
</feature>
<reference evidence="2 3" key="1">
    <citation type="journal article" date="2024" name="Commun. Biol.">
        <title>Comparative genomic analysis of thermophilic fungi reveals convergent evolutionary adaptations and gene losses.</title>
        <authorList>
            <person name="Steindorff A.S."/>
            <person name="Aguilar-Pontes M.V."/>
            <person name="Robinson A.J."/>
            <person name="Andreopoulos B."/>
            <person name="LaButti K."/>
            <person name="Kuo A."/>
            <person name="Mondo S."/>
            <person name="Riley R."/>
            <person name="Otillar R."/>
            <person name="Haridas S."/>
            <person name="Lipzen A."/>
            <person name="Grimwood J."/>
            <person name="Schmutz J."/>
            <person name="Clum A."/>
            <person name="Reid I.D."/>
            <person name="Moisan M.C."/>
            <person name="Butler G."/>
            <person name="Nguyen T.T.M."/>
            <person name="Dewar K."/>
            <person name="Conant G."/>
            <person name="Drula E."/>
            <person name="Henrissat B."/>
            <person name="Hansel C."/>
            <person name="Singer S."/>
            <person name="Hutchinson M.I."/>
            <person name="de Vries R.P."/>
            <person name="Natvig D.O."/>
            <person name="Powell A.J."/>
            <person name="Tsang A."/>
            <person name="Grigoriev I.V."/>
        </authorList>
    </citation>
    <scope>NUCLEOTIDE SEQUENCE [LARGE SCALE GENOMIC DNA]</scope>
    <source>
        <strain evidence="2 3">ATCC 24622</strain>
    </source>
</reference>
<dbReference type="CDD" id="cd09917">
    <property type="entry name" value="F-box_SF"/>
    <property type="match status" value="1"/>
</dbReference>
<dbReference type="SUPFAM" id="SSF81383">
    <property type="entry name" value="F-box domain"/>
    <property type="match status" value="1"/>
</dbReference>
<accession>A0ABR3WMI8</accession>
<dbReference type="EMBL" id="JAZHXJ010000319">
    <property type="protein sequence ID" value="KAL1864660.1"/>
    <property type="molecule type" value="Genomic_DNA"/>
</dbReference>
<evidence type="ECO:0000313" key="3">
    <source>
        <dbReference type="Proteomes" id="UP001586593"/>
    </source>
</evidence>
<protein>
    <recommendedName>
        <fullName evidence="1">F-box domain-containing protein</fullName>
    </recommendedName>
</protein>
<evidence type="ECO:0000259" key="1">
    <source>
        <dbReference type="PROSITE" id="PS50181"/>
    </source>
</evidence>
<dbReference type="InterPro" id="IPR001810">
    <property type="entry name" value="F-box_dom"/>
</dbReference>
<dbReference type="Gene3D" id="1.20.1280.50">
    <property type="match status" value="1"/>
</dbReference>
<dbReference type="Proteomes" id="UP001586593">
    <property type="component" value="Unassembled WGS sequence"/>
</dbReference>